<dbReference type="RefSeq" id="WP_371843411.1">
    <property type="nucleotide sequence ID" value="NZ_JBGMEL010000008.1"/>
</dbReference>
<keyword evidence="2" id="KW-1185">Reference proteome</keyword>
<evidence type="ECO:0000313" key="1">
    <source>
        <dbReference type="EMBL" id="MFA0790792.1"/>
    </source>
</evidence>
<sequence length="44" mass="4919">MEDPDAAASTKEKDVIGIIWEHFNAQLQVDEINNAWGSANYDPD</sequence>
<dbReference type="EMBL" id="JBGMEL010000008">
    <property type="protein sequence ID" value="MFA0790792.1"/>
    <property type="molecule type" value="Genomic_DNA"/>
</dbReference>
<organism evidence="1 2">
    <name type="scientific">Microbulbifer echini</name>
    <dbReference type="NCBI Taxonomy" id="1529067"/>
    <lineage>
        <taxon>Bacteria</taxon>
        <taxon>Pseudomonadati</taxon>
        <taxon>Pseudomonadota</taxon>
        <taxon>Gammaproteobacteria</taxon>
        <taxon>Cellvibrionales</taxon>
        <taxon>Microbulbiferaceae</taxon>
        <taxon>Microbulbifer</taxon>
    </lineage>
</organism>
<comment type="caution">
    <text evidence="1">The sequence shown here is derived from an EMBL/GenBank/DDBJ whole genome shotgun (WGS) entry which is preliminary data.</text>
</comment>
<dbReference type="Proteomes" id="UP001569414">
    <property type="component" value="Unassembled WGS sequence"/>
</dbReference>
<gene>
    <name evidence="1" type="ORF">ACCI51_09570</name>
</gene>
<reference evidence="1 2" key="1">
    <citation type="submission" date="2024-08" db="EMBL/GenBank/DDBJ databases">
        <authorList>
            <person name="Ishaq N."/>
        </authorList>
    </citation>
    <scope>NUCLEOTIDE SEQUENCE [LARGE SCALE GENOMIC DNA]</scope>
    <source>
        <strain evidence="1 2">JCM 30400</strain>
    </source>
</reference>
<name>A0ABV4NN28_9GAMM</name>
<accession>A0ABV4NN28</accession>
<proteinExistence type="predicted"/>
<protein>
    <submittedName>
        <fullName evidence="1">Uncharacterized protein</fullName>
    </submittedName>
</protein>
<evidence type="ECO:0000313" key="2">
    <source>
        <dbReference type="Proteomes" id="UP001569414"/>
    </source>
</evidence>